<gene>
    <name evidence="1" type="ORF">HDK90DRAFT_472207</name>
</gene>
<dbReference type="Proteomes" id="UP001492380">
    <property type="component" value="Unassembled WGS sequence"/>
</dbReference>
<keyword evidence="2" id="KW-1185">Reference proteome</keyword>
<evidence type="ECO:0000313" key="2">
    <source>
        <dbReference type="Proteomes" id="UP001492380"/>
    </source>
</evidence>
<evidence type="ECO:0000313" key="1">
    <source>
        <dbReference type="EMBL" id="KAK8246567.1"/>
    </source>
</evidence>
<reference evidence="1 2" key="1">
    <citation type="submission" date="2024-04" db="EMBL/GenBank/DDBJ databases">
        <title>Phyllosticta paracitricarpa is synonymous to the EU quarantine fungus P. citricarpa based on phylogenomic analyses.</title>
        <authorList>
            <consortium name="Lawrence Berkeley National Laboratory"/>
            <person name="Van Ingen-Buijs V.A."/>
            <person name="Van Westerhoven A.C."/>
            <person name="Haridas S."/>
            <person name="Skiadas P."/>
            <person name="Martin F."/>
            <person name="Groenewald J.Z."/>
            <person name="Crous P.W."/>
            <person name="Seidl M.F."/>
        </authorList>
    </citation>
    <scope>NUCLEOTIDE SEQUENCE [LARGE SCALE GENOMIC DNA]</scope>
    <source>
        <strain evidence="1 2">CBS 123374</strain>
    </source>
</reference>
<accession>A0ABR1Z315</accession>
<comment type="caution">
    <text evidence="1">The sequence shown here is derived from an EMBL/GenBank/DDBJ whole genome shotgun (WGS) entry which is preliminary data.</text>
</comment>
<protein>
    <recommendedName>
        <fullName evidence="3">F-box domain-containing protein</fullName>
    </recommendedName>
</protein>
<dbReference type="EMBL" id="JBBWRZ010000001">
    <property type="protein sequence ID" value="KAK8246567.1"/>
    <property type="molecule type" value="Genomic_DNA"/>
</dbReference>
<sequence length="538" mass="61792">MAAPFERLPEELKDLIFESCDEPTLQSSRLTCRSFVPTVNRYLFKEITVDIIDSTRTSRLINIAADPKLCRCVKHLAVTVGATYAIFVQGITIWYQLCLYLEPRLPESDSWILDAMEFRPWPHSRNPIKPTIQAVFRAIERLTNISSVSSNMLDSSGPEVYDPSMNIFMLALSRRLHGMSSFRSGLSVEWGKISQRHLVNIWERQHMRRTHRRNIQDHPIPIFGMIKHLDLYQIQLITLPRCRGFADEEEAVSEGEAEDVVGVKSSHNGNVADIDDDYDPNLYCDVLRLSSLCSQEANTIESLRLNFDRDSLEPTGFEDDLKSWKGFSLSPHLSKVALETFVTTSDTLLDFLRHVSPTLRDLRLREAYILPCNTKSRKEVAIVKNWIMEHQCQWILDHDPSPPDQFWERVVFGLREIFSSSPLSSFHMGYLIDTVGTDYDGINVEWAYGRILLADDDNYDDEAYDDDEEDYPGSFRSGSEFYRHQFEAVHDYVLGHNELLPPLAWRVFKKKHAQEGCASCAKARTPLPTPTESDDAEE</sequence>
<organism evidence="1 2">
    <name type="scientific">Phyllosticta capitalensis</name>
    <dbReference type="NCBI Taxonomy" id="121624"/>
    <lineage>
        <taxon>Eukaryota</taxon>
        <taxon>Fungi</taxon>
        <taxon>Dikarya</taxon>
        <taxon>Ascomycota</taxon>
        <taxon>Pezizomycotina</taxon>
        <taxon>Dothideomycetes</taxon>
        <taxon>Dothideomycetes incertae sedis</taxon>
        <taxon>Botryosphaeriales</taxon>
        <taxon>Phyllostictaceae</taxon>
        <taxon>Phyllosticta</taxon>
    </lineage>
</organism>
<evidence type="ECO:0008006" key="3">
    <source>
        <dbReference type="Google" id="ProtNLM"/>
    </source>
</evidence>
<proteinExistence type="predicted"/>
<name>A0ABR1Z315_9PEZI</name>